<evidence type="ECO:0000256" key="1">
    <source>
        <dbReference type="SAM" id="MobiDB-lite"/>
    </source>
</evidence>
<sequence>MGNLSTSCFKYNEQKARVVDVDGNVRSVKVPITAAEMMLLEQPGSLISPPLELRNLGSRFRLSALPADQVLTKGKLYMLIPAGRLNSFITQSELEMLNSVINKKKEKKQPKRRRTSKVLPQEQEETIGDALGITGVQRMGNTSPMWQPVLEPIYE</sequence>
<gene>
    <name evidence="2" type="ORF">OSB04_022867</name>
</gene>
<dbReference type="Proteomes" id="UP001172457">
    <property type="component" value="Chromosome 6"/>
</dbReference>
<feature type="compositionally biased region" description="Basic residues" evidence="1">
    <location>
        <begin position="104"/>
        <end position="116"/>
    </location>
</feature>
<dbReference type="PANTHER" id="PTHR33052">
    <property type="entry name" value="DUF4228 DOMAIN PROTEIN-RELATED"/>
    <property type="match status" value="1"/>
</dbReference>
<dbReference type="EMBL" id="JARYMX010000006">
    <property type="protein sequence ID" value="KAJ9543160.1"/>
    <property type="molecule type" value="Genomic_DNA"/>
</dbReference>
<name>A0AA38SVH6_9ASTR</name>
<reference evidence="2" key="1">
    <citation type="submission" date="2023-03" db="EMBL/GenBank/DDBJ databases">
        <title>Chromosome-scale reference genome and RAD-based genetic map of yellow starthistle (Centaurea solstitialis) reveal putative structural variation and QTLs associated with invader traits.</title>
        <authorList>
            <person name="Reatini B."/>
            <person name="Cang F.A."/>
            <person name="Jiang Q."/>
            <person name="Mckibben M.T.W."/>
            <person name="Barker M.S."/>
            <person name="Rieseberg L.H."/>
            <person name="Dlugosch K.M."/>
        </authorList>
    </citation>
    <scope>NUCLEOTIDE SEQUENCE</scope>
    <source>
        <strain evidence="2">CAN-66</strain>
        <tissue evidence="2">Leaf</tissue>
    </source>
</reference>
<protein>
    <submittedName>
        <fullName evidence="2">Uncharacterized protein</fullName>
    </submittedName>
</protein>
<comment type="caution">
    <text evidence="2">The sequence shown here is derived from an EMBL/GenBank/DDBJ whole genome shotgun (WGS) entry which is preliminary data.</text>
</comment>
<keyword evidence="3" id="KW-1185">Reference proteome</keyword>
<accession>A0AA38SVH6</accession>
<proteinExistence type="predicted"/>
<organism evidence="2 3">
    <name type="scientific">Centaurea solstitialis</name>
    <name type="common">yellow star-thistle</name>
    <dbReference type="NCBI Taxonomy" id="347529"/>
    <lineage>
        <taxon>Eukaryota</taxon>
        <taxon>Viridiplantae</taxon>
        <taxon>Streptophyta</taxon>
        <taxon>Embryophyta</taxon>
        <taxon>Tracheophyta</taxon>
        <taxon>Spermatophyta</taxon>
        <taxon>Magnoliopsida</taxon>
        <taxon>eudicotyledons</taxon>
        <taxon>Gunneridae</taxon>
        <taxon>Pentapetalae</taxon>
        <taxon>asterids</taxon>
        <taxon>campanulids</taxon>
        <taxon>Asterales</taxon>
        <taxon>Asteraceae</taxon>
        <taxon>Carduoideae</taxon>
        <taxon>Cardueae</taxon>
        <taxon>Centaureinae</taxon>
        <taxon>Centaurea</taxon>
    </lineage>
</organism>
<dbReference type="AlphaFoldDB" id="A0AA38SVH6"/>
<dbReference type="Pfam" id="PF14009">
    <property type="entry name" value="PADRE"/>
    <property type="match status" value="1"/>
</dbReference>
<evidence type="ECO:0000313" key="2">
    <source>
        <dbReference type="EMBL" id="KAJ9543160.1"/>
    </source>
</evidence>
<feature type="region of interest" description="Disordered" evidence="1">
    <location>
        <begin position="104"/>
        <end position="124"/>
    </location>
</feature>
<dbReference type="InterPro" id="IPR025322">
    <property type="entry name" value="PADRE_dom"/>
</dbReference>
<evidence type="ECO:0000313" key="3">
    <source>
        <dbReference type="Proteomes" id="UP001172457"/>
    </source>
</evidence>